<organism evidence="1 2">
    <name type="scientific">Hyaloperonospora arabidopsidis (strain Emoy2)</name>
    <name type="common">Downy mildew agent</name>
    <name type="synonym">Peronospora arabidopsidis</name>
    <dbReference type="NCBI Taxonomy" id="559515"/>
    <lineage>
        <taxon>Eukaryota</taxon>
        <taxon>Sar</taxon>
        <taxon>Stramenopiles</taxon>
        <taxon>Oomycota</taxon>
        <taxon>Peronosporomycetes</taxon>
        <taxon>Peronosporales</taxon>
        <taxon>Peronosporaceae</taxon>
        <taxon>Hyaloperonospora</taxon>
    </lineage>
</organism>
<evidence type="ECO:0000313" key="2">
    <source>
        <dbReference type="Proteomes" id="UP000011713"/>
    </source>
</evidence>
<sequence>MHRLQDDHRATEEEFIRIWCVLSFICQVHLWVERNAAVSVGRSLVQVEVRRDAGKVVHDSRKRLLYVKIGRRLLQSEASVSTHVSNYSVKTLNGTRLHGASVTTSRRPWRLCPGLVPFIHLAHVNMKKKTIMKLLLHRDRK</sequence>
<dbReference type="AlphaFoldDB" id="M4B958"/>
<protein>
    <recommendedName>
        <fullName evidence="3">RxLR effector candidate protein</fullName>
    </recommendedName>
</protein>
<name>M4B958_HYAAE</name>
<dbReference type="Proteomes" id="UP000011713">
    <property type="component" value="Unassembled WGS sequence"/>
</dbReference>
<dbReference type="VEuPathDB" id="FungiDB:HpaG802817"/>
<dbReference type="InParanoid" id="M4B958"/>
<evidence type="ECO:0008006" key="3">
    <source>
        <dbReference type="Google" id="ProtNLM"/>
    </source>
</evidence>
<proteinExistence type="predicted"/>
<dbReference type="HOGENOM" id="CLU_1829040_0_0_1"/>
<reference evidence="2" key="1">
    <citation type="journal article" date="2010" name="Science">
        <title>Signatures of adaptation to obligate biotrophy in the Hyaloperonospora arabidopsidis genome.</title>
        <authorList>
            <person name="Baxter L."/>
            <person name="Tripathy S."/>
            <person name="Ishaque N."/>
            <person name="Boot N."/>
            <person name="Cabral A."/>
            <person name="Kemen E."/>
            <person name="Thines M."/>
            <person name="Ah-Fong A."/>
            <person name="Anderson R."/>
            <person name="Badejoko W."/>
            <person name="Bittner-Eddy P."/>
            <person name="Boore J.L."/>
            <person name="Chibucos M.C."/>
            <person name="Coates M."/>
            <person name="Dehal P."/>
            <person name="Delehaunty K."/>
            <person name="Dong S."/>
            <person name="Downton P."/>
            <person name="Dumas B."/>
            <person name="Fabro G."/>
            <person name="Fronick C."/>
            <person name="Fuerstenberg S.I."/>
            <person name="Fulton L."/>
            <person name="Gaulin E."/>
            <person name="Govers F."/>
            <person name="Hughes L."/>
            <person name="Humphray S."/>
            <person name="Jiang R.H."/>
            <person name="Judelson H."/>
            <person name="Kamoun S."/>
            <person name="Kyung K."/>
            <person name="Meijer H."/>
            <person name="Minx P."/>
            <person name="Morris P."/>
            <person name="Nelson J."/>
            <person name="Phuntumart V."/>
            <person name="Qutob D."/>
            <person name="Rehmany A."/>
            <person name="Rougon-Cardoso A."/>
            <person name="Ryden P."/>
            <person name="Torto-Alalibo T."/>
            <person name="Studholme D."/>
            <person name="Wang Y."/>
            <person name="Win J."/>
            <person name="Wood J."/>
            <person name="Clifton S.W."/>
            <person name="Rogers J."/>
            <person name="Van den Ackerveken G."/>
            <person name="Jones J.D."/>
            <person name="McDowell J.M."/>
            <person name="Beynon J."/>
            <person name="Tyler B.M."/>
        </authorList>
    </citation>
    <scope>NUCLEOTIDE SEQUENCE [LARGE SCALE GENOMIC DNA]</scope>
    <source>
        <strain evidence="2">Emoy2</strain>
    </source>
</reference>
<keyword evidence="2" id="KW-1185">Reference proteome</keyword>
<reference evidence="1" key="2">
    <citation type="submission" date="2015-06" db="UniProtKB">
        <authorList>
            <consortium name="EnsemblProtists"/>
        </authorList>
    </citation>
    <scope>IDENTIFICATION</scope>
    <source>
        <strain evidence="1">Emoy2</strain>
    </source>
</reference>
<dbReference type="EMBL" id="JH598009">
    <property type="status" value="NOT_ANNOTATED_CDS"/>
    <property type="molecule type" value="Genomic_DNA"/>
</dbReference>
<accession>M4B958</accession>
<dbReference type="EnsemblProtists" id="HpaT802817">
    <property type="protein sequence ID" value="HpaP802817"/>
    <property type="gene ID" value="HpaG802817"/>
</dbReference>
<evidence type="ECO:0000313" key="1">
    <source>
        <dbReference type="EnsemblProtists" id="HpaP802817"/>
    </source>
</evidence>